<dbReference type="Proteomes" id="UP000059542">
    <property type="component" value="Chromosome"/>
</dbReference>
<feature type="transmembrane region" description="Helical" evidence="1">
    <location>
        <begin position="39"/>
        <end position="60"/>
    </location>
</feature>
<gene>
    <name evidence="2" type="ORF">AUC43_10800</name>
</gene>
<dbReference type="KEGG" id="hyg:AUC43_10800"/>
<dbReference type="AlphaFoldDB" id="A0A0U4CQ47"/>
<keyword evidence="1" id="KW-1133">Transmembrane helix</keyword>
<organism evidence="2 3">
    <name type="scientific">Hymenobacter sedentarius</name>
    <dbReference type="NCBI Taxonomy" id="1411621"/>
    <lineage>
        <taxon>Bacteria</taxon>
        <taxon>Pseudomonadati</taxon>
        <taxon>Bacteroidota</taxon>
        <taxon>Cytophagia</taxon>
        <taxon>Cytophagales</taxon>
        <taxon>Hymenobacteraceae</taxon>
        <taxon>Hymenobacter</taxon>
    </lineage>
</organism>
<dbReference type="STRING" id="1411621.AUC43_10800"/>
<keyword evidence="1" id="KW-0812">Transmembrane</keyword>
<protein>
    <submittedName>
        <fullName evidence="2">Uncharacterized protein</fullName>
    </submittedName>
</protein>
<dbReference type="NCBIfam" id="NF041635">
    <property type="entry name" value="STM3941_fam"/>
    <property type="match status" value="1"/>
</dbReference>
<keyword evidence="1" id="KW-0472">Membrane</keyword>
<keyword evidence="3" id="KW-1185">Reference proteome</keyword>
<evidence type="ECO:0000313" key="3">
    <source>
        <dbReference type="Proteomes" id="UP000059542"/>
    </source>
</evidence>
<name>A0A0U4CQ47_9BACT</name>
<evidence type="ECO:0000313" key="2">
    <source>
        <dbReference type="EMBL" id="ALW85534.1"/>
    </source>
</evidence>
<sequence length="175" mass="20113">MIEFRLYKSRWKAQRLLLGCAAFVGIGFFLLGQPGTPQVVIWAIIGFFGLCFSIGIFQLLDRRPQIIVNEFGVFDRTTHHEFINWELIRDAYLVEIHRQQFVCLVVDEAFEPSRKKGQFHQGMAKLGKELGFQELNISLGPVDVDAIRFAEFLLAMRGAERPEREVLVRKAIATQ</sequence>
<dbReference type="RefSeq" id="WP_068193007.1">
    <property type="nucleotide sequence ID" value="NZ_CP013909.1"/>
</dbReference>
<dbReference type="OrthoDB" id="6028159at2"/>
<accession>A0A0U4CQ47</accession>
<feature type="transmembrane region" description="Helical" evidence="1">
    <location>
        <begin position="16"/>
        <end position="33"/>
    </location>
</feature>
<dbReference type="InterPro" id="IPR048136">
    <property type="entry name" value="STM3941-like"/>
</dbReference>
<proteinExistence type="predicted"/>
<dbReference type="EMBL" id="CP013909">
    <property type="protein sequence ID" value="ALW85534.1"/>
    <property type="molecule type" value="Genomic_DNA"/>
</dbReference>
<evidence type="ECO:0000256" key="1">
    <source>
        <dbReference type="SAM" id="Phobius"/>
    </source>
</evidence>
<reference evidence="2 3" key="1">
    <citation type="submission" date="2015-12" db="EMBL/GenBank/DDBJ databases">
        <authorList>
            <person name="Shamseldin A."/>
            <person name="Moawad H."/>
            <person name="Abd El-Rahim W.M."/>
            <person name="Sadowsky M.J."/>
        </authorList>
    </citation>
    <scope>NUCLEOTIDE SEQUENCE [LARGE SCALE GENOMIC DNA]</scope>
    <source>
        <strain evidence="2 3">DG5B</strain>
    </source>
</reference>